<dbReference type="PANTHER" id="PTHR43190:SF3">
    <property type="entry name" value="N-ACETYL-D-GLUCOSAMINE KINASE"/>
    <property type="match status" value="1"/>
</dbReference>
<dbReference type="InterPro" id="IPR052519">
    <property type="entry name" value="Euk-type_GlcNAc_Kinase"/>
</dbReference>
<organism evidence="2 3">
    <name type="scientific">Dictyobacter aurantiacus</name>
    <dbReference type="NCBI Taxonomy" id="1936993"/>
    <lineage>
        <taxon>Bacteria</taxon>
        <taxon>Bacillati</taxon>
        <taxon>Chloroflexota</taxon>
        <taxon>Ktedonobacteria</taxon>
        <taxon>Ktedonobacterales</taxon>
        <taxon>Dictyobacteraceae</taxon>
        <taxon>Dictyobacter</taxon>
    </lineage>
</organism>
<protein>
    <submittedName>
        <fullName evidence="2">N-acetylglucosamine kinase</fullName>
    </submittedName>
</protein>
<dbReference type="OrthoDB" id="9772633at2"/>
<dbReference type="GO" id="GO:0016301">
    <property type="term" value="F:kinase activity"/>
    <property type="evidence" value="ECO:0007669"/>
    <property type="project" value="UniProtKB-KW"/>
</dbReference>
<reference evidence="3" key="1">
    <citation type="submission" date="2018-12" db="EMBL/GenBank/DDBJ databases">
        <title>Tengunoibacter tsumagoiensis gen. nov., sp. nov., Dictyobacter kobayashii sp. nov., D. alpinus sp. nov., and D. joshuensis sp. nov. and description of Dictyobacteraceae fam. nov. within the order Ktedonobacterales isolated from Tengu-no-mugimeshi.</title>
        <authorList>
            <person name="Wang C.M."/>
            <person name="Zheng Y."/>
            <person name="Sakai Y."/>
            <person name="Toyoda A."/>
            <person name="Minakuchi Y."/>
            <person name="Abe K."/>
            <person name="Yokota A."/>
            <person name="Yabe S."/>
        </authorList>
    </citation>
    <scope>NUCLEOTIDE SEQUENCE [LARGE SCALE GENOMIC DNA]</scope>
    <source>
        <strain evidence="3">S-27</strain>
    </source>
</reference>
<proteinExistence type="predicted"/>
<dbReference type="EMBL" id="BIFQ01000001">
    <property type="protein sequence ID" value="GCE05254.1"/>
    <property type="molecule type" value="Genomic_DNA"/>
</dbReference>
<dbReference type="Pfam" id="PF01869">
    <property type="entry name" value="BcrAD_BadFG"/>
    <property type="match status" value="1"/>
</dbReference>
<dbReference type="AlphaFoldDB" id="A0A401ZEE9"/>
<name>A0A401ZEE9_9CHLR</name>
<gene>
    <name evidence="2" type="ORF">KDAU_25830</name>
</gene>
<comment type="caution">
    <text evidence="2">The sequence shown here is derived from an EMBL/GenBank/DDBJ whole genome shotgun (WGS) entry which is preliminary data.</text>
</comment>
<dbReference type="InterPro" id="IPR043129">
    <property type="entry name" value="ATPase_NBD"/>
</dbReference>
<dbReference type="Proteomes" id="UP000287224">
    <property type="component" value="Unassembled WGS sequence"/>
</dbReference>
<keyword evidence="2" id="KW-0808">Transferase</keyword>
<dbReference type="InterPro" id="IPR002731">
    <property type="entry name" value="ATPase_BadF"/>
</dbReference>
<keyword evidence="2" id="KW-0418">Kinase</keyword>
<dbReference type="SUPFAM" id="SSF53067">
    <property type="entry name" value="Actin-like ATPase domain"/>
    <property type="match status" value="2"/>
</dbReference>
<accession>A0A401ZEE9</accession>
<feature type="domain" description="ATPase BadF/BadG/BcrA/BcrD type" evidence="1">
    <location>
        <begin position="19"/>
        <end position="279"/>
    </location>
</feature>
<dbReference type="PANTHER" id="PTHR43190">
    <property type="entry name" value="N-ACETYL-D-GLUCOSAMINE KINASE"/>
    <property type="match status" value="1"/>
</dbReference>
<sequence length="322" mass="33694">MMTNDNPSPQATSPASYYLGIDGGGSKTLAVLVNERGEEVGRGLAGSANYTGVGLATAVSNIYTATQQALSALDPQTTISKAWLGVAGVDRPADHAALMPRLQDLARTVYLTNDAELGLSVLPDAVGVVVIAGTGSIALGRNAHSLTSRAGGWGHLLGDEGSGYALGIQALQAAVRASDGRAPQTILLERILQTWELTNAEELIGAVYFSEDKSKIARLSTCVLQAERDGDAIAAALVQNAIAELVLVVKTVAAKLDFTPRQALPLALGGGLLLNEASFQNRFLKQLASVQPLDPVVQIEQPALSAARTIIHLTGFQHWTRV</sequence>
<dbReference type="Gene3D" id="3.30.420.40">
    <property type="match status" value="2"/>
</dbReference>
<evidence type="ECO:0000313" key="3">
    <source>
        <dbReference type="Proteomes" id="UP000287224"/>
    </source>
</evidence>
<evidence type="ECO:0000313" key="2">
    <source>
        <dbReference type="EMBL" id="GCE05254.1"/>
    </source>
</evidence>
<keyword evidence="3" id="KW-1185">Reference proteome</keyword>
<dbReference type="RefSeq" id="WP_126596322.1">
    <property type="nucleotide sequence ID" value="NZ_BIFQ01000001.1"/>
</dbReference>
<dbReference type="CDD" id="cd24007">
    <property type="entry name" value="ASKHA_NBD_eukNAGK-like"/>
    <property type="match status" value="1"/>
</dbReference>
<evidence type="ECO:0000259" key="1">
    <source>
        <dbReference type="Pfam" id="PF01869"/>
    </source>
</evidence>